<evidence type="ECO:0000256" key="4">
    <source>
        <dbReference type="ARBA" id="ARBA00023239"/>
    </source>
</evidence>
<dbReference type="Pfam" id="PF02329">
    <property type="entry name" value="HDC"/>
    <property type="match status" value="1"/>
</dbReference>
<reference evidence="12" key="1">
    <citation type="submission" date="2016-10" db="EMBL/GenBank/DDBJ databases">
        <authorList>
            <person name="Varghese N."/>
            <person name="Submissions S."/>
        </authorList>
    </citation>
    <scope>NUCLEOTIDE SEQUENCE [LARGE SCALE GENOMIC DNA]</scope>
    <source>
        <strain evidence="12">IBRC-M 10403</strain>
    </source>
</reference>
<dbReference type="Gene3D" id="3.50.20.10">
    <property type="entry name" value="Pyruvoyl-Dependent Histidine Decarboxylase, subunit B"/>
    <property type="match status" value="1"/>
</dbReference>
<keyword evidence="5" id="KW-0670">Pyruvate</keyword>
<dbReference type="Gene3D" id="4.10.510.10">
    <property type="entry name" value="Pyruvoyl-Dependent Histidine Decarboxylas, subunit A"/>
    <property type="match status" value="1"/>
</dbReference>
<dbReference type="PIRSF" id="PIRSF001341">
    <property type="entry name" value="His_decarboxylas"/>
    <property type="match status" value="1"/>
</dbReference>
<keyword evidence="3" id="KW-0210">Decarboxylase</keyword>
<evidence type="ECO:0000256" key="8">
    <source>
        <dbReference type="PIRSR" id="PIRSR001341-3"/>
    </source>
</evidence>
<evidence type="ECO:0000256" key="7">
    <source>
        <dbReference type="PIRSR" id="PIRSR001341-2"/>
    </source>
</evidence>
<feature type="binding site" evidence="7">
    <location>
        <position position="75"/>
    </location>
    <ligand>
        <name>substrate</name>
    </ligand>
</feature>
<dbReference type="OrthoDB" id="7062357at2"/>
<dbReference type="InterPro" id="IPR016105">
    <property type="entry name" value="Pyr-dep_his/arg-deCO2ase_sand"/>
</dbReference>
<evidence type="ECO:0000256" key="1">
    <source>
        <dbReference type="ARBA" id="ARBA00001928"/>
    </source>
</evidence>
<proteinExistence type="predicted"/>
<name>A0A1G6XFM1_9PSEU</name>
<feature type="modified residue" description="Pyruvic acid (Ser)" evidence="9">
    <location>
        <position position="94"/>
    </location>
</feature>
<evidence type="ECO:0000256" key="10">
    <source>
        <dbReference type="PIRSR" id="PIRSR001341-5"/>
    </source>
</evidence>
<dbReference type="GO" id="GO:0004398">
    <property type="term" value="F:histidine decarboxylase activity"/>
    <property type="evidence" value="ECO:0007669"/>
    <property type="project" value="UniProtKB-EC"/>
</dbReference>
<evidence type="ECO:0000256" key="3">
    <source>
        <dbReference type="ARBA" id="ARBA00022793"/>
    </source>
</evidence>
<feature type="chain" id="PRO_5036526442" description="Histidine decarboxylase alpha chain" evidence="10">
    <location>
        <begin position="94"/>
        <end position="350"/>
    </location>
</feature>
<feature type="binding site" evidence="7">
    <location>
        <position position="93"/>
    </location>
    <ligand>
        <name>substrate</name>
    </ligand>
</feature>
<keyword evidence="4" id="KW-0456">Lyase</keyword>
<comment type="catalytic activity">
    <reaction evidence="6">
        <text>L-histidine + H(+) = histamine + CO2</text>
        <dbReference type="Rhea" id="RHEA:20840"/>
        <dbReference type="ChEBI" id="CHEBI:15378"/>
        <dbReference type="ChEBI" id="CHEBI:16526"/>
        <dbReference type="ChEBI" id="CHEBI:57595"/>
        <dbReference type="ChEBI" id="CHEBI:58432"/>
        <dbReference type="EC" id="4.1.1.22"/>
    </reaction>
</comment>
<gene>
    <name evidence="11" type="ORF">SAMN05216174_11778</name>
</gene>
<evidence type="ECO:0000256" key="6">
    <source>
        <dbReference type="ARBA" id="ARBA00047889"/>
    </source>
</evidence>
<evidence type="ECO:0000256" key="2">
    <source>
        <dbReference type="ARBA" id="ARBA00012320"/>
    </source>
</evidence>
<dbReference type="GO" id="GO:0006547">
    <property type="term" value="P:L-histidine metabolic process"/>
    <property type="evidence" value="ECO:0007669"/>
    <property type="project" value="InterPro"/>
</dbReference>
<evidence type="ECO:0000313" key="12">
    <source>
        <dbReference type="Proteomes" id="UP000199501"/>
    </source>
</evidence>
<dbReference type="Proteomes" id="UP000199501">
    <property type="component" value="Unassembled WGS sequence"/>
</dbReference>
<dbReference type="EMBL" id="FMZZ01000017">
    <property type="protein sequence ID" value="SDD76851.1"/>
    <property type="molecule type" value="Genomic_DNA"/>
</dbReference>
<accession>A0A1G6XFM1</accession>
<dbReference type="SUPFAM" id="SSF56271">
    <property type="entry name" value="Pyruvoyl-dependent histidine and arginine decarboxylases"/>
    <property type="match status" value="1"/>
</dbReference>
<sequence>MDEPGQPRQPRPRLADVVANAVGPQPKHAMGYLNPVGENRFGSDGSGYIATMKLSTATVDVAELDEGTEDILSYDRCETADANIGQINMITASSFCGLNGALWGYHLAQAEDLRAAPLAHSADLFTAEELAGFSDEEQRRVKAGFPVYDASPLLEATERLFGRVDKRHRRHPPLPGAHVVCANKNSTVRGPAYAWGVLAIAIAKDPERDSNLFIKDCGKFTAYASAAHPGEVVPTADQVELLLTDHRNAVVKSIALCGQNYDSVEYAEVFVSAKAVYAGPTEVACALACAPYVLLAEETVPTRHGVQLPPEALLDLSLREWEDLVWPDQDLVVEPVGRDGVLVVGPAKLT</sequence>
<evidence type="ECO:0000256" key="5">
    <source>
        <dbReference type="ARBA" id="ARBA00023317"/>
    </source>
</evidence>
<evidence type="ECO:0000313" key="11">
    <source>
        <dbReference type="EMBL" id="SDD76851.1"/>
    </source>
</evidence>
<dbReference type="STRING" id="1271860.SAMN05216174_11778"/>
<protein>
    <recommendedName>
        <fullName evidence="2">histidine decarboxylase</fullName>
        <ecNumber evidence="2">4.1.1.22</ecNumber>
    </recommendedName>
</protein>
<evidence type="ECO:0000256" key="9">
    <source>
        <dbReference type="PIRSR" id="PIRSR001341-4"/>
    </source>
</evidence>
<organism evidence="11 12">
    <name type="scientific">Actinokineospora iranica</name>
    <dbReference type="NCBI Taxonomy" id="1271860"/>
    <lineage>
        <taxon>Bacteria</taxon>
        <taxon>Bacillati</taxon>
        <taxon>Actinomycetota</taxon>
        <taxon>Actinomycetes</taxon>
        <taxon>Pseudonocardiales</taxon>
        <taxon>Pseudonocardiaceae</taxon>
        <taxon>Actinokineospora</taxon>
    </lineage>
</organism>
<feature type="chain" id="PRO_5036526443" description="Histidine decarboxylase beta chain" evidence="10">
    <location>
        <begin position="1"/>
        <end position="93"/>
    </location>
</feature>
<dbReference type="RefSeq" id="WP_139191011.1">
    <property type="nucleotide sequence ID" value="NZ_FMZZ01000017.1"/>
</dbReference>
<dbReference type="InterPro" id="IPR016104">
    <property type="entry name" value="Pyr-dep_his/arg-deCO2ase"/>
</dbReference>
<comment type="cofactor">
    <cofactor evidence="1">
        <name>pyruvate</name>
        <dbReference type="ChEBI" id="CHEBI:15361"/>
    </cofactor>
</comment>
<feature type="site" description="Cleavage (non-hydrolytic)" evidence="8">
    <location>
        <begin position="93"/>
        <end position="94"/>
    </location>
</feature>
<keyword evidence="12" id="KW-1185">Reference proteome</keyword>
<dbReference type="AlphaFoldDB" id="A0A1G6XFM1"/>
<dbReference type="EC" id="4.1.1.22" evidence="2"/>
<dbReference type="InterPro" id="IPR003427">
    <property type="entry name" value="His_de-COase_proenz"/>
</dbReference>
<dbReference type="InterPro" id="IPR016106">
    <property type="entry name" value="Pyr-dep_his-deCO2ase_N"/>
</dbReference>